<evidence type="ECO:0000313" key="2">
    <source>
        <dbReference type="EMBL" id="ACB35370.1"/>
    </source>
</evidence>
<accession>B1Y089</accession>
<keyword evidence="1" id="KW-0732">Signal</keyword>
<sequence length="121" mass="13193" precursor="true">MTMPTSMTLMALGAALLAAAGPAGARVNDFPTTDRVLYVQECMRNHPGPHYEMVNKCGCALDKLAAEVSFDDYLTMSTAFNANSIGGERGNSIRDVEMLQDQIKRYRGLQSKVKKACFVTP</sequence>
<dbReference type="KEGG" id="lch:Lcho_3110"/>
<dbReference type="HOGENOM" id="CLU_154406_0_0_4"/>
<feature type="signal peptide" evidence="1">
    <location>
        <begin position="1"/>
        <end position="25"/>
    </location>
</feature>
<gene>
    <name evidence="2" type="ordered locus">Lcho_3110</name>
</gene>
<name>B1Y089_LEPCP</name>
<reference evidence="2 3" key="1">
    <citation type="submission" date="2008-03" db="EMBL/GenBank/DDBJ databases">
        <title>Complete sequence of Leptothrix cholodnii SP-6.</title>
        <authorList>
            <consortium name="US DOE Joint Genome Institute"/>
            <person name="Copeland A."/>
            <person name="Lucas S."/>
            <person name="Lapidus A."/>
            <person name="Glavina del Rio T."/>
            <person name="Dalin E."/>
            <person name="Tice H."/>
            <person name="Bruce D."/>
            <person name="Goodwin L."/>
            <person name="Pitluck S."/>
            <person name="Chertkov O."/>
            <person name="Brettin T."/>
            <person name="Detter J.C."/>
            <person name="Han C."/>
            <person name="Kuske C.R."/>
            <person name="Schmutz J."/>
            <person name="Larimer F."/>
            <person name="Land M."/>
            <person name="Hauser L."/>
            <person name="Kyrpides N."/>
            <person name="Lykidis A."/>
            <person name="Emerson D."/>
            <person name="Richardson P."/>
        </authorList>
    </citation>
    <scope>NUCLEOTIDE SEQUENCE [LARGE SCALE GENOMIC DNA]</scope>
    <source>
        <strain evidence="3">ATCC 51168 / LMG 8142 / SP-6</strain>
    </source>
</reference>
<feature type="chain" id="PRO_5002772676" evidence="1">
    <location>
        <begin position="26"/>
        <end position="121"/>
    </location>
</feature>
<keyword evidence="3" id="KW-1185">Reference proteome</keyword>
<dbReference type="RefSeq" id="WP_012348121.1">
    <property type="nucleotide sequence ID" value="NC_010524.1"/>
</dbReference>
<evidence type="ECO:0000313" key="3">
    <source>
        <dbReference type="Proteomes" id="UP000001693"/>
    </source>
</evidence>
<dbReference type="Proteomes" id="UP000001693">
    <property type="component" value="Chromosome"/>
</dbReference>
<proteinExistence type="predicted"/>
<protein>
    <submittedName>
        <fullName evidence="2">Uncharacterized protein</fullName>
    </submittedName>
</protein>
<dbReference type="EMBL" id="CP001013">
    <property type="protein sequence ID" value="ACB35370.1"/>
    <property type="molecule type" value="Genomic_DNA"/>
</dbReference>
<dbReference type="STRING" id="395495.Lcho_3110"/>
<organism evidence="2 3">
    <name type="scientific">Leptothrix cholodnii (strain ATCC 51168 / LMG 8142 / SP-6)</name>
    <name type="common">Leptothrix discophora (strain SP-6)</name>
    <dbReference type="NCBI Taxonomy" id="395495"/>
    <lineage>
        <taxon>Bacteria</taxon>
        <taxon>Pseudomonadati</taxon>
        <taxon>Pseudomonadota</taxon>
        <taxon>Betaproteobacteria</taxon>
        <taxon>Burkholderiales</taxon>
        <taxon>Sphaerotilaceae</taxon>
        <taxon>Leptothrix</taxon>
    </lineage>
</organism>
<evidence type="ECO:0000256" key="1">
    <source>
        <dbReference type="SAM" id="SignalP"/>
    </source>
</evidence>
<dbReference type="eggNOG" id="ENOG5032RK3">
    <property type="taxonomic scope" value="Bacteria"/>
</dbReference>
<dbReference type="AlphaFoldDB" id="B1Y089"/>